<keyword evidence="2" id="KW-1185">Reference proteome</keyword>
<organism evidence="1 2">
    <name type="scientific">Filimonas lacunae</name>
    <dbReference type="NCBI Taxonomy" id="477680"/>
    <lineage>
        <taxon>Bacteria</taxon>
        <taxon>Pseudomonadati</taxon>
        <taxon>Bacteroidota</taxon>
        <taxon>Chitinophagia</taxon>
        <taxon>Chitinophagales</taxon>
        <taxon>Chitinophagaceae</taxon>
        <taxon>Filimonas</taxon>
    </lineage>
</organism>
<accession>A0A1N7RFG8</accession>
<dbReference type="STRING" id="477680.SAMN05421788_113120"/>
<evidence type="ECO:0000313" key="1">
    <source>
        <dbReference type="EMBL" id="SIT33782.1"/>
    </source>
</evidence>
<dbReference type="EMBL" id="FTOR01000013">
    <property type="protein sequence ID" value="SIT33782.1"/>
    <property type="molecule type" value="Genomic_DNA"/>
</dbReference>
<sequence length="91" mass="10460">MKKQAVKLVSGREQERATFSPDLLTRIHDVTPAEVKALPTFQYYSDEQVVQLISTIKTFTQIGYSMFYEKQQEEEAKVFNLSDNSPKQNVA</sequence>
<name>A0A1N7RFG8_9BACT</name>
<dbReference type="Proteomes" id="UP000186917">
    <property type="component" value="Unassembled WGS sequence"/>
</dbReference>
<dbReference type="RefSeq" id="WP_076382400.1">
    <property type="nucleotide sequence ID" value="NZ_AP017422.1"/>
</dbReference>
<evidence type="ECO:0000313" key="2">
    <source>
        <dbReference type="Proteomes" id="UP000186917"/>
    </source>
</evidence>
<dbReference type="AlphaFoldDB" id="A0A1N7RFG8"/>
<gene>
    <name evidence="1" type="ORF">SAMN05421788_113120</name>
</gene>
<protein>
    <submittedName>
        <fullName evidence="1">Uncharacterized protein</fullName>
    </submittedName>
</protein>
<proteinExistence type="predicted"/>
<reference evidence="2" key="1">
    <citation type="submission" date="2017-01" db="EMBL/GenBank/DDBJ databases">
        <authorList>
            <person name="Varghese N."/>
            <person name="Submissions S."/>
        </authorList>
    </citation>
    <scope>NUCLEOTIDE SEQUENCE [LARGE SCALE GENOMIC DNA]</scope>
    <source>
        <strain evidence="2">DSM 21054</strain>
    </source>
</reference>